<evidence type="ECO:0000256" key="1">
    <source>
        <dbReference type="ARBA" id="ARBA00022723"/>
    </source>
</evidence>
<dbReference type="PANTHER" id="PTHR47660">
    <property type="entry name" value="TRANSCRIPTION FACTOR WITH C2H2 AND ZN(2)-CYS(6) DNA BINDING DOMAIN (EUROFUNG)-RELATED-RELATED"/>
    <property type="match status" value="1"/>
</dbReference>
<dbReference type="GO" id="GO:0008270">
    <property type="term" value="F:zinc ion binding"/>
    <property type="evidence" value="ECO:0007669"/>
    <property type="project" value="UniProtKB-KW"/>
</dbReference>
<sequence>MMFCAYCGKRFARTEHLERHLPRHTNVKPHLCRLCQRSFGRRDLLKRHHVTYHEANDPAALPFPGGLPVAEMSNRIACANCAQAKSGCDRALPYQRCTDRDLECTPRYARRSSKKLAARSVKAGSAKDQELEKSPVTGLSTKYERPGSQGHSPAQLSTLASTVSADGLPDPRSQDGPSREISPLVVGYDQLQNKLFDNTIQLDNEFPPYDFSLCFDCPQDLTVLGLEKPGIPTLPYPELDDQSSTLDPVGSSPGSSEDIAHTRSTSAVSVGNFDPSLPRMSDRLPDVDASPVPEFEAVISAEAAWPLARCCPLMYSNECPQTAIIHLECLEQNSKREGSWASIEAHLANTITGDNVLGHQPFITPITCRTRDQILAVTQRFLQKTLEKHQEGPRETQATEKVEYMVLPPNKILEYFLRSYTNSLFEFYPLVAKHCVDPNEMLSSNQQALTLLFLLMIAQGAGKVATTEALHLSTGLTEMCRVSLCDLMDKNAKLSSDTAALRTAGGLLIYAWASWIAYLSKNPNAGGWGFVGFRVSVAGMGLPGRAKQVKTIIFHGILQPFVALTFIATPTRLVYNWLTLDHELSLLCDVAPAMAVSELQRILPGPEALWRAPNAEKWHEALNSNPKYWQAAFSRGPSLDDLFQDFLNDDLFALRKDVLTAHQLRLLLYPLHSLVYHFCHMQSVLPRAGRRQTSRPKTVATASMMLCLEEVQGLLRRWYDTALAASAASCCPVSRTNFVLYHLTVLNTAASIPDAECAARGDGDVHQHFHRSIRRSSDAVFHSGQVLGYLAGMRADHASCLPSWWSAALYRAVLVLWVCAMNTEAFATTTTATTTTTTTTHDVQIWAASVPPTPSTQAARLEAAPTRASFGPIAKLVAMDAISREDPSTAHSKPGGGGRDRILVLTRRNGSPVPVDSPGEVLAHGIDMLGAGDSRSRMEGGIARKLAALGMRWGQLECSDGGVQVVTYMS</sequence>
<feature type="domain" description="C2H2-type" evidence="8">
    <location>
        <begin position="30"/>
        <end position="58"/>
    </location>
</feature>
<keyword evidence="3" id="KW-0805">Transcription regulation</keyword>
<name>A0AAD5WQH7_9PEZI</name>
<feature type="domain" description="C2H2-type" evidence="8">
    <location>
        <begin position="2"/>
        <end position="29"/>
    </location>
</feature>
<evidence type="ECO:0000256" key="4">
    <source>
        <dbReference type="ARBA" id="ARBA00023163"/>
    </source>
</evidence>
<comment type="caution">
    <text evidence="9">The sequence shown here is derived from an EMBL/GenBank/DDBJ whole genome shotgun (WGS) entry which is preliminary data.</text>
</comment>
<protein>
    <submittedName>
        <fullName evidence="9">Transcriptional regulator of form adherence 5</fullName>
    </submittedName>
</protein>
<accession>A0AAD5WQH7</accession>
<evidence type="ECO:0000256" key="7">
    <source>
        <dbReference type="SAM" id="MobiDB-lite"/>
    </source>
</evidence>
<evidence type="ECO:0000259" key="8">
    <source>
        <dbReference type="PROSITE" id="PS50157"/>
    </source>
</evidence>
<dbReference type="InterPro" id="IPR013087">
    <property type="entry name" value="Znf_C2H2_type"/>
</dbReference>
<organism evidence="9 10">
    <name type="scientific">Zalerion maritima</name>
    <dbReference type="NCBI Taxonomy" id="339359"/>
    <lineage>
        <taxon>Eukaryota</taxon>
        <taxon>Fungi</taxon>
        <taxon>Dikarya</taxon>
        <taxon>Ascomycota</taxon>
        <taxon>Pezizomycotina</taxon>
        <taxon>Sordariomycetes</taxon>
        <taxon>Lulworthiomycetidae</taxon>
        <taxon>Lulworthiales</taxon>
        <taxon>Lulworthiaceae</taxon>
        <taxon>Zalerion</taxon>
    </lineage>
</organism>
<dbReference type="EMBL" id="JAKWBI020000217">
    <property type="protein sequence ID" value="KAJ2898787.1"/>
    <property type="molecule type" value="Genomic_DNA"/>
</dbReference>
<evidence type="ECO:0000313" key="10">
    <source>
        <dbReference type="Proteomes" id="UP001201980"/>
    </source>
</evidence>
<dbReference type="InterPro" id="IPR001138">
    <property type="entry name" value="Zn2Cys6_DnaBD"/>
</dbReference>
<keyword evidence="2" id="KW-0862">Zinc</keyword>
<keyword evidence="10" id="KW-1185">Reference proteome</keyword>
<dbReference type="PROSITE" id="PS00028">
    <property type="entry name" value="ZINC_FINGER_C2H2_1"/>
    <property type="match status" value="2"/>
</dbReference>
<dbReference type="SUPFAM" id="SSF57667">
    <property type="entry name" value="beta-beta-alpha zinc fingers"/>
    <property type="match status" value="1"/>
</dbReference>
<dbReference type="CDD" id="cd00067">
    <property type="entry name" value="GAL4"/>
    <property type="match status" value="1"/>
</dbReference>
<evidence type="ECO:0000313" key="9">
    <source>
        <dbReference type="EMBL" id="KAJ2898787.1"/>
    </source>
</evidence>
<keyword evidence="4" id="KW-0804">Transcription</keyword>
<dbReference type="Proteomes" id="UP001201980">
    <property type="component" value="Unassembled WGS sequence"/>
</dbReference>
<feature type="region of interest" description="Disordered" evidence="7">
    <location>
        <begin position="115"/>
        <end position="155"/>
    </location>
</feature>
<dbReference type="PANTHER" id="PTHR47660:SF2">
    <property type="entry name" value="TRANSCRIPTION FACTOR WITH C2H2 AND ZN(2)-CYS(6) DNA BINDING DOMAIN (EUROFUNG)"/>
    <property type="match status" value="1"/>
</dbReference>
<evidence type="ECO:0000256" key="3">
    <source>
        <dbReference type="ARBA" id="ARBA00023015"/>
    </source>
</evidence>
<dbReference type="PROSITE" id="PS50157">
    <property type="entry name" value="ZINC_FINGER_C2H2_2"/>
    <property type="match status" value="2"/>
</dbReference>
<reference evidence="9" key="1">
    <citation type="submission" date="2022-07" db="EMBL/GenBank/DDBJ databases">
        <title>Draft genome sequence of Zalerion maritima ATCC 34329, a (micro)plastics degrading marine fungus.</title>
        <authorList>
            <person name="Paco A."/>
            <person name="Goncalves M.F.M."/>
            <person name="Rocha-Santos T.A.P."/>
            <person name="Alves A."/>
        </authorList>
    </citation>
    <scope>NUCLEOTIDE SEQUENCE</scope>
    <source>
        <strain evidence="9">ATCC 34329</strain>
    </source>
</reference>
<dbReference type="SMART" id="SM00355">
    <property type="entry name" value="ZnF_C2H2"/>
    <property type="match status" value="2"/>
</dbReference>
<keyword evidence="1" id="KW-0479">Metal-binding</keyword>
<dbReference type="InterPro" id="IPR036236">
    <property type="entry name" value="Znf_C2H2_sf"/>
</dbReference>
<proteinExistence type="predicted"/>
<dbReference type="AlphaFoldDB" id="A0AAD5WQH7"/>
<feature type="region of interest" description="Disordered" evidence="7">
    <location>
        <begin position="234"/>
        <end position="275"/>
    </location>
</feature>
<evidence type="ECO:0000256" key="2">
    <source>
        <dbReference type="ARBA" id="ARBA00022833"/>
    </source>
</evidence>
<dbReference type="GO" id="GO:0000981">
    <property type="term" value="F:DNA-binding transcription factor activity, RNA polymerase II-specific"/>
    <property type="evidence" value="ECO:0007669"/>
    <property type="project" value="InterPro"/>
</dbReference>
<gene>
    <name evidence="9" type="ORF">MKZ38_003657</name>
</gene>
<evidence type="ECO:0000256" key="5">
    <source>
        <dbReference type="ARBA" id="ARBA00023242"/>
    </source>
</evidence>
<keyword evidence="5" id="KW-0539">Nucleus</keyword>
<keyword evidence="6" id="KW-0863">Zinc-finger</keyword>
<dbReference type="Gene3D" id="3.30.160.60">
    <property type="entry name" value="Classic Zinc Finger"/>
    <property type="match status" value="2"/>
</dbReference>
<evidence type="ECO:0000256" key="6">
    <source>
        <dbReference type="PROSITE-ProRule" id="PRU00042"/>
    </source>
</evidence>